<gene>
    <name evidence="1" type="ORF">FSB73_20210</name>
</gene>
<organism evidence="1 2">
    <name type="scientific">Arachidicoccus ginsenosidivorans</name>
    <dbReference type="NCBI Taxonomy" id="496057"/>
    <lineage>
        <taxon>Bacteria</taxon>
        <taxon>Pseudomonadati</taxon>
        <taxon>Bacteroidota</taxon>
        <taxon>Chitinophagia</taxon>
        <taxon>Chitinophagales</taxon>
        <taxon>Chitinophagaceae</taxon>
        <taxon>Arachidicoccus</taxon>
    </lineage>
</organism>
<keyword evidence="2" id="KW-1185">Reference proteome</keyword>
<accession>A0A5B8VSR3</accession>
<dbReference type="Gene3D" id="1.25.40.390">
    <property type="match status" value="1"/>
</dbReference>
<dbReference type="Pfam" id="PF12771">
    <property type="entry name" value="SusD-like_2"/>
    <property type="match status" value="1"/>
</dbReference>
<evidence type="ECO:0000313" key="2">
    <source>
        <dbReference type="Proteomes" id="UP000321291"/>
    </source>
</evidence>
<dbReference type="InterPro" id="IPR041662">
    <property type="entry name" value="SusD-like_2"/>
</dbReference>
<evidence type="ECO:0000313" key="1">
    <source>
        <dbReference type="EMBL" id="QEC73645.1"/>
    </source>
</evidence>
<dbReference type="AlphaFoldDB" id="A0A5B8VSR3"/>
<dbReference type="PROSITE" id="PS51257">
    <property type="entry name" value="PROKAR_LIPOPROTEIN"/>
    <property type="match status" value="1"/>
</dbReference>
<dbReference type="KEGG" id="agi:FSB73_20210"/>
<dbReference type="InterPro" id="IPR011990">
    <property type="entry name" value="TPR-like_helical_dom_sf"/>
</dbReference>
<keyword evidence="1" id="KW-0449">Lipoprotein</keyword>
<reference evidence="1 2" key="1">
    <citation type="journal article" date="2017" name="Int. J. Syst. Evol. Microbiol.">
        <title>Arachidicoccus ginsenosidivorans sp. nov., with ginsenoside-converting activity isolated from ginseng cultivating soil.</title>
        <authorList>
            <person name="Siddiqi M.Z."/>
            <person name="Aslam Z."/>
            <person name="Im W.T."/>
        </authorList>
    </citation>
    <scope>NUCLEOTIDE SEQUENCE [LARGE SCALE GENOMIC DNA]</scope>
    <source>
        <strain evidence="1 2">Gsoil 809</strain>
    </source>
</reference>
<dbReference type="SUPFAM" id="SSF48452">
    <property type="entry name" value="TPR-like"/>
    <property type="match status" value="1"/>
</dbReference>
<dbReference type="OrthoDB" id="634495at2"/>
<sequence>MNNILKYSKSCLVVILGLLFVTACTKNFEKINTPHKDATNATTPELYNLVVSSLPLTGGEQSVFNSWIYPITQQAIVTSGAYPYDNAKSAVWSNYYQTLANYRLLEQRIADSASDRFDNLYAMLKTIMAYKTYKTSNYYGDMPLEGAGYAPLKGASSYKVPYESQKDIYTSILTDLDWAIAHFTTSGNQYSVGAYETFLDGDIATWIKFANSLRLEVAVTMYDKDATTAGPEIKAALDKPLLSDGEDIGLWPQKINGLKFDWRQWSFSANCYLRMGSTMWNLMSDGNATDGSDIFDPRCKIFYEPNNAGKWAAYPQNPPTGTPAEGGAPYDTKRFTDWDNKGAGCIYSPVNLYFEQDIENVPELMLTAAQVHLLKAEVFNRGLGVTANQSTAKAEYEAGIKASVNMWTSIAYNSPIWEEGKPGAATVSGTVLSALLANAKVKYDPSDVSGSLKKIYAQLWIDQYRQPWDAWTLQRRTGNKTPMSSSNTNYYNTNFAGKVRFVYPDDEQSYNTQNWRAATNGSDLNTNKIWIMP</sequence>
<protein>
    <submittedName>
        <fullName evidence="1">SusD/RagB family nutrient-binding outer membrane lipoprotein</fullName>
    </submittedName>
</protein>
<dbReference type="EMBL" id="CP042434">
    <property type="protein sequence ID" value="QEC73645.1"/>
    <property type="molecule type" value="Genomic_DNA"/>
</dbReference>
<dbReference type="Proteomes" id="UP000321291">
    <property type="component" value="Chromosome"/>
</dbReference>
<proteinExistence type="predicted"/>
<name>A0A5B8VSR3_9BACT</name>
<dbReference type="RefSeq" id="WP_146786439.1">
    <property type="nucleotide sequence ID" value="NZ_CP042434.1"/>
</dbReference>